<feature type="compositionally biased region" description="Basic and acidic residues" evidence="1">
    <location>
        <begin position="153"/>
        <end position="168"/>
    </location>
</feature>
<evidence type="ECO:0000313" key="3">
    <source>
        <dbReference type="Proteomes" id="UP000747110"/>
    </source>
</evidence>
<reference evidence="2" key="1">
    <citation type="journal article" date="2021" name="Proc. Natl. Acad. Sci. U.S.A.">
        <title>Three genomes in the algal genus Volvox reveal the fate of a haploid sex-determining region after a transition to homothallism.</title>
        <authorList>
            <person name="Yamamoto K."/>
            <person name="Hamaji T."/>
            <person name="Kawai-Toyooka H."/>
            <person name="Matsuzaki R."/>
            <person name="Takahashi F."/>
            <person name="Nishimura Y."/>
            <person name="Kawachi M."/>
            <person name="Noguchi H."/>
            <person name="Minakuchi Y."/>
            <person name="Umen J.G."/>
            <person name="Toyoda A."/>
            <person name="Nozaki H."/>
        </authorList>
    </citation>
    <scope>NUCLEOTIDE SEQUENCE</scope>
    <source>
        <strain evidence="2">NIES-3786</strain>
    </source>
</reference>
<evidence type="ECO:0000256" key="1">
    <source>
        <dbReference type="SAM" id="MobiDB-lite"/>
    </source>
</evidence>
<dbReference type="EMBL" id="BNCP01000063">
    <property type="protein sequence ID" value="GIL91161.1"/>
    <property type="molecule type" value="Genomic_DNA"/>
</dbReference>
<evidence type="ECO:0008006" key="4">
    <source>
        <dbReference type="Google" id="ProtNLM"/>
    </source>
</evidence>
<dbReference type="Proteomes" id="UP000747110">
    <property type="component" value="Unassembled WGS sequence"/>
</dbReference>
<keyword evidence="3" id="KW-1185">Reference proteome</keyword>
<feature type="compositionally biased region" description="Polar residues" evidence="1">
    <location>
        <begin position="173"/>
        <end position="184"/>
    </location>
</feature>
<organism evidence="2 3">
    <name type="scientific">Volvox reticuliferus</name>
    <dbReference type="NCBI Taxonomy" id="1737510"/>
    <lineage>
        <taxon>Eukaryota</taxon>
        <taxon>Viridiplantae</taxon>
        <taxon>Chlorophyta</taxon>
        <taxon>core chlorophytes</taxon>
        <taxon>Chlorophyceae</taxon>
        <taxon>CS clade</taxon>
        <taxon>Chlamydomonadales</taxon>
        <taxon>Volvocaceae</taxon>
        <taxon>Volvox</taxon>
    </lineage>
</organism>
<protein>
    <recommendedName>
        <fullName evidence="4">Mon2/Sec7/BIG1-like dimerisation and cyclophilin-binding domain-containing protein</fullName>
    </recommendedName>
</protein>
<accession>A0A8J4CXV2</accession>
<feature type="region of interest" description="Disordered" evidence="1">
    <location>
        <begin position="72"/>
        <end position="198"/>
    </location>
</feature>
<dbReference type="OrthoDB" id="430364at2759"/>
<feature type="compositionally biased region" description="Polar residues" evidence="1">
    <location>
        <begin position="72"/>
        <end position="81"/>
    </location>
</feature>
<name>A0A8J4CXV2_9CHLO</name>
<feature type="compositionally biased region" description="Polar residues" evidence="1">
    <location>
        <begin position="135"/>
        <end position="152"/>
    </location>
</feature>
<gene>
    <name evidence="2" type="ORF">Vretifemale_18865</name>
</gene>
<evidence type="ECO:0000313" key="2">
    <source>
        <dbReference type="EMBL" id="GIL91161.1"/>
    </source>
</evidence>
<comment type="caution">
    <text evidence="2">The sequence shown here is derived from an EMBL/GenBank/DDBJ whole genome shotgun (WGS) entry which is preliminary data.</text>
</comment>
<proteinExistence type="predicted"/>
<dbReference type="AlphaFoldDB" id="A0A8J4CXV2"/>
<sequence length="265" mass="27983">MSSEQVYHPAAEIVAIALRKICKIANSRKYAKLHEECRLFLNELHLMIPAAGTAGGNRLLIYGRSDVGSTVDLSGQAGNTSSRRDSHDGRVQGGQPADDAAVGANPRTPDSAAAQSAFGEADDESGAPAAEPAIGSSSGGEQRPVQPTSLSPHSRESGPERTSSEQKGLRSAQGRSLNHPQSSVDPELPDLVPRTDSALTDPVCDRIIGIFRLAVDTMRPEVIEVALDCIQKLVAFRFLQGAVYAVDTERSAPGRDGDEAGETSE</sequence>